<gene>
    <name evidence="1" type="ORF">H9841_02840</name>
</gene>
<dbReference type="Gene3D" id="2.60.120.40">
    <property type="match status" value="1"/>
</dbReference>
<proteinExistence type="predicted"/>
<protein>
    <submittedName>
        <fullName evidence="1">Uncharacterized protein</fullName>
    </submittedName>
</protein>
<dbReference type="EMBL" id="DXDX01000055">
    <property type="protein sequence ID" value="HIY20822.1"/>
    <property type="molecule type" value="Genomic_DNA"/>
</dbReference>
<evidence type="ECO:0000313" key="2">
    <source>
        <dbReference type="Proteomes" id="UP000823868"/>
    </source>
</evidence>
<dbReference type="Proteomes" id="UP000823868">
    <property type="component" value="Unassembled WGS sequence"/>
</dbReference>
<dbReference type="SUPFAM" id="SSF49842">
    <property type="entry name" value="TNF-like"/>
    <property type="match status" value="1"/>
</dbReference>
<evidence type="ECO:0000313" key="1">
    <source>
        <dbReference type="EMBL" id="HIY20822.1"/>
    </source>
</evidence>
<accession>A0A9D2BY25</accession>
<reference evidence="1" key="2">
    <citation type="submission" date="2021-04" db="EMBL/GenBank/DDBJ databases">
        <authorList>
            <person name="Gilroy R."/>
        </authorList>
    </citation>
    <scope>NUCLEOTIDE SEQUENCE</scope>
    <source>
        <strain evidence="1">ChiBcec16_6824</strain>
    </source>
</reference>
<name>A0A9D2BY25_9FIRM</name>
<organism evidence="1 2">
    <name type="scientific">Candidatus Flavonifractor merdigallinarum</name>
    <dbReference type="NCBI Taxonomy" id="2838589"/>
    <lineage>
        <taxon>Bacteria</taxon>
        <taxon>Bacillati</taxon>
        <taxon>Bacillota</taxon>
        <taxon>Clostridia</taxon>
        <taxon>Eubacteriales</taxon>
        <taxon>Oscillospiraceae</taxon>
        <taxon>Flavonifractor</taxon>
    </lineage>
</organism>
<dbReference type="AlphaFoldDB" id="A0A9D2BY25"/>
<sequence>MPQSVLNAYSIAPQPGTAGSTLLFDKNGTTYGSAISHTEGTSNFTLKEPGFYQVAFHSVVAPSSSVSKFPVSLFLTLQQNGTPVNGAGTHHTFQSASETSNMSISQVLQVTGPTTLNLMGSGSNFTYSDLGMSVCKLGVG</sequence>
<reference evidence="1" key="1">
    <citation type="journal article" date="2021" name="PeerJ">
        <title>Extensive microbial diversity within the chicken gut microbiome revealed by metagenomics and culture.</title>
        <authorList>
            <person name="Gilroy R."/>
            <person name="Ravi A."/>
            <person name="Getino M."/>
            <person name="Pursley I."/>
            <person name="Horton D.L."/>
            <person name="Alikhan N.F."/>
            <person name="Baker D."/>
            <person name="Gharbi K."/>
            <person name="Hall N."/>
            <person name="Watson M."/>
            <person name="Adriaenssens E.M."/>
            <person name="Foster-Nyarko E."/>
            <person name="Jarju S."/>
            <person name="Secka A."/>
            <person name="Antonio M."/>
            <person name="Oren A."/>
            <person name="Chaudhuri R.R."/>
            <person name="La Ragione R."/>
            <person name="Hildebrand F."/>
            <person name="Pallen M.J."/>
        </authorList>
    </citation>
    <scope>NUCLEOTIDE SEQUENCE</scope>
    <source>
        <strain evidence="1">ChiBcec16_6824</strain>
    </source>
</reference>
<dbReference type="InterPro" id="IPR008983">
    <property type="entry name" value="Tumour_necrosis_fac-like_dom"/>
</dbReference>
<comment type="caution">
    <text evidence="1">The sequence shown here is derived from an EMBL/GenBank/DDBJ whole genome shotgun (WGS) entry which is preliminary data.</text>
</comment>